<feature type="transmembrane region" description="Helical" evidence="1">
    <location>
        <begin position="203"/>
        <end position="222"/>
    </location>
</feature>
<keyword evidence="1" id="KW-0812">Transmembrane</keyword>
<protein>
    <submittedName>
        <fullName evidence="4">Uncharacterized protein LOC115744345</fullName>
    </submittedName>
</protein>
<dbReference type="GeneID" id="115744345"/>
<dbReference type="PANTHER" id="PTHR46431">
    <property type="entry name" value="EXPRESSED PROTEIN"/>
    <property type="match status" value="1"/>
</dbReference>
<dbReference type="RefSeq" id="XP_030535323.1">
    <property type="nucleotide sequence ID" value="XM_030679463.2"/>
</dbReference>
<dbReference type="InterPro" id="IPR032816">
    <property type="entry name" value="VTT_dom"/>
</dbReference>
<keyword evidence="1" id="KW-1133">Transmembrane helix</keyword>
<evidence type="ECO:0000259" key="2">
    <source>
        <dbReference type="Pfam" id="PF09335"/>
    </source>
</evidence>
<feature type="transmembrane region" description="Helical" evidence="1">
    <location>
        <begin position="45"/>
        <end position="66"/>
    </location>
</feature>
<dbReference type="Pfam" id="PF09335">
    <property type="entry name" value="VTT_dom"/>
    <property type="match status" value="1"/>
</dbReference>
<dbReference type="KEGG" id="rarg:115744345"/>
<evidence type="ECO:0000313" key="4">
    <source>
        <dbReference type="RefSeq" id="XP_030535323.1"/>
    </source>
</evidence>
<name>A0A8B8PM95_9MYRT</name>
<feature type="transmembrane region" description="Helical" evidence="1">
    <location>
        <begin position="116"/>
        <end position="139"/>
    </location>
</feature>
<feature type="transmembrane region" description="Helical" evidence="1">
    <location>
        <begin position="242"/>
        <end position="264"/>
    </location>
</feature>
<feature type="transmembrane region" description="Helical" evidence="1">
    <location>
        <begin position="177"/>
        <end position="196"/>
    </location>
</feature>
<accession>A0A8B8PM95</accession>
<proteinExistence type="predicted"/>
<organism evidence="3 4">
    <name type="scientific">Rhodamnia argentea</name>
    <dbReference type="NCBI Taxonomy" id="178133"/>
    <lineage>
        <taxon>Eukaryota</taxon>
        <taxon>Viridiplantae</taxon>
        <taxon>Streptophyta</taxon>
        <taxon>Embryophyta</taxon>
        <taxon>Tracheophyta</taxon>
        <taxon>Spermatophyta</taxon>
        <taxon>Magnoliopsida</taxon>
        <taxon>eudicotyledons</taxon>
        <taxon>Gunneridae</taxon>
        <taxon>Pentapetalae</taxon>
        <taxon>rosids</taxon>
        <taxon>malvids</taxon>
        <taxon>Myrtales</taxon>
        <taxon>Myrtaceae</taxon>
        <taxon>Myrtoideae</taxon>
        <taxon>Myrteae</taxon>
        <taxon>Australasian group</taxon>
        <taxon>Rhodamnia</taxon>
    </lineage>
</organism>
<reference evidence="4" key="1">
    <citation type="submission" date="2025-08" db="UniProtKB">
        <authorList>
            <consortium name="RefSeq"/>
        </authorList>
    </citation>
    <scope>IDENTIFICATION</scope>
    <source>
        <tissue evidence="4">Leaf</tissue>
    </source>
</reference>
<dbReference type="Proteomes" id="UP000827889">
    <property type="component" value="Chromosome 9"/>
</dbReference>
<dbReference type="PANTHER" id="PTHR46431:SF7">
    <property type="entry name" value="SNARE ASSOCIATED GOLGI PROTEIN FAMILY"/>
    <property type="match status" value="1"/>
</dbReference>
<dbReference type="AlphaFoldDB" id="A0A8B8PM95"/>
<keyword evidence="1" id="KW-0472">Membrane</keyword>
<evidence type="ECO:0000313" key="3">
    <source>
        <dbReference type="Proteomes" id="UP000827889"/>
    </source>
</evidence>
<gene>
    <name evidence="4" type="primary">LOC115744345</name>
</gene>
<keyword evidence="3" id="KW-1185">Reference proteome</keyword>
<feature type="domain" description="VTT" evidence="2">
    <location>
        <begin position="103"/>
        <end position="223"/>
    </location>
</feature>
<evidence type="ECO:0000256" key="1">
    <source>
        <dbReference type="SAM" id="Phobius"/>
    </source>
</evidence>
<dbReference type="OrthoDB" id="202840at2759"/>
<sequence length="280" mass="30745">MESNRDGDYVRLEDGEDVDSLARNEAPLDVPTSSETWWRWGVKEIGLCILAGVLTVIIVNWLGPPFMSKVVIPTINWVTRSFDPPVLALLIFATTAVFPALIIPSTPSMWIAGMSFDYVTGFSIVMAGVTIGVTLPYFIGSPFRQKIQTWLARYPKQAAVLRLAGEGSWFHQFKAVVLIRISPFPYILFNYAIVATDVKYSPYLLASLVGMVPEVGLTLYGGKLIRQLADATGDHKGLSTPHAAVNLVGFGATMIATVMSSLYAKGRLEEQRRKEEATLG</sequence>
<feature type="transmembrane region" description="Helical" evidence="1">
    <location>
        <begin position="86"/>
        <end position="104"/>
    </location>
</feature>